<protein>
    <recommendedName>
        <fullName evidence="8">Leucine-rich repeat-containing N-terminal plant-type domain-containing protein</fullName>
    </recommendedName>
</protein>
<feature type="domain" description="Leucine-rich repeat-containing N-terminal plant-type" evidence="8">
    <location>
        <begin position="21"/>
        <end position="60"/>
    </location>
</feature>
<evidence type="ECO:0000256" key="7">
    <source>
        <dbReference type="SAM" id="SignalP"/>
    </source>
</evidence>
<keyword evidence="10" id="KW-1185">Reference proteome</keyword>
<dbReference type="EMBL" id="JABFAD010000004">
    <property type="protein sequence ID" value="MBA0796388.1"/>
    <property type="molecule type" value="Genomic_DNA"/>
</dbReference>
<dbReference type="PANTHER" id="PTHR48059:SF30">
    <property type="entry name" value="OS06G0587000 PROTEIN"/>
    <property type="match status" value="1"/>
</dbReference>
<reference evidence="9 10" key="1">
    <citation type="journal article" date="2019" name="Genome Biol. Evol.">
        <title>Insights into the evolution of the New World diploid cottons (Gossypium, subgenus Houzingenia) based on genome sequencing.</title>
        <authorList>
            <person name="Grover C.E."/>
            <person name="Arick M.A. 2nd"/>
            <person name="Thrash A."/>
            <person name="Conover J.L."/>
            <person name="Sanders W.S."/>
            <person name="Peterson D.G."/>
            <person name="Frelichowski J.E."/>
            <person name="Scheffler J.A."/>
            <person name="Scheffler B.E."/>
            <person name="Wendel J.F."/>
        </authorList>
    </citation>
    <scope>NUCLEOTIDE SEQUENCE [LARGE SCALE GENOMIC DNA]</scope>
    <source>
        <strain evidence="9">0</strain>
        <tissue evidence="9">Leaf</tissue>
    </source>
</reference>
<evidence type="ECO:0000259" key="8">
    <source>
        <dbReference type="Pfam" id="PF08263"/>
    </source>
</evidence>
<dbReference type="Pfam" id="PF08263">
    <property type="entry name" value="LRRNT_2"/>
    <property type="match status" value="1"/>
</dbReference>
<evidence type="ECO:0000256" key="6">
    <source>
        <dbReference type="ARBA" id="ARBA00038043"/>
    </source>
</evidence>
<evidence type="ECO:0000256" key="5">
    <source>
        <dbReference type="ARBA" id="ARBA00023170"/>
    </source>
</evidence>
<dbReference type="InterPro" id="IPR001611">
    <property type="entry name" value="Leu-rich_rpt"/>
</dbReference>
<comment type="subcellular location">
    <subcellularLocation>
        <location evidence="1">Cell envelope</location>
    </subcellularLocation>
</comment>
<dbReference type="PANTHER" id="PTHR48059">
    <property type="entry name" value="POLYGALACTURONASE INHIBITOR 1"/>
    <property type="match status" value="1"/>
</dbReference>
<organism evidence="9 10">
    <name type="scientific">Gossypium harknessii</name>
    <dbReference type="NCBI Taxonomy" id="34285"/>
    <lineage>
        <taxon>Eukaryota</taxon>
        <taxon>Viridiplantae</taxon>
        <taxon>Streptophyta</taxon>
        <taxon>Embryophyta</taxon>
        <taxon>Tracheophyta</taxon>
        <taxon>Spermatophyta</taxon>
        <taxon>Magnoliopsida</taxon>
        <taxon>eudicotyledons</taxon>
        <taxon>Gunneridae</taxon>
        <taxon>Pentapetalae</taxon>
        <taxon>rosids</taxon>
        <taxon>malvids</taxon>
        <taxon>Malvales</taxon>
        <taxon>Malvaceae</taxon>
        <taxon>Malvoideae</taxon>
        <taxon>Gossypium</taxon>
    </lineage>
</organism>
<feature type="non-terminal residue" evidence="9">
    <location>
        <position position="139"/>
    </location>
</feature>
<proteinExistence type="inferred from homology"/>
<keyword evidence="4" id="KW-0677">Repeat</keyword>
<dbReference type="SUPFAM" id="SSF52058">
    <property type="entry name" value="L domain-like"/>
    <property type="match status" value="1"/>
</dbReference>
<accession>A0A7J9GGA7</accession>
<dbReference type="Proteomes" id="UP000593560">
    <property type="component" value="Unassembled WGS sequence"/>
</dbReference>
<feature type="signal peptide" evidence="7">
    <location>
        <begin position="1"/>
        <end position="17"/>
    </location>
</feature>
<dbReference type="OrthoDB" id="1726832at2759"/>
<evidence type="ECO:0000313" key="9">
    <source>
        <dbReference type="EMBL" id="MBA0796388.1"/>
    </source>
</evidence>
<comment type="similarity">
    <text evidence="6">Belongs to the polygalacturonase-inhibiting protein family.</text>
</comment>
<evidence type="ECO:0000313" key="10">
    <source>
        <dbReference type="Proteomes" id="UP000593560"/>
    </source>
</evidence>
<evidence type="ECO:0000256" key="1">
    <source>
        <dbReference type="ARBA" id="ARBA00004196"/>
    </source>
</evidence>
<dbReference type="Gene3D" id="3.80.10.10">
    <property type="entry name" value="Ribonuclease Inhibitor"/>
    <property type="match status" value="1"/>
</dbReference>
<evidence type="ECO:0000256" key="4">
    <source>
        <dbReference type="ARBA" id="ARBA00022737"/>
    </source>
</evidence>
<comment type="caution">
    <text evidence="9">The sequence shown here is derived from an EMBL/GenBank/DDBJ whole genome shotgun (WGS) entry which is preliminary data.</text>
</comment>
<dbReference type="InterPro" id="IPR032675">
    <property type="entry name" value="LRR_dom_sf"/>
</dbReference>
<sequence length="139" mass="14865">MSLFLLFLLSLLPLSLSSPIERELLLQIKASLDPDNRFLSSWTPYSDPCSTGSFDGVACNGQGRVVNISLQGKGLSGQIPPALGGLKSLTGLYLHFNALSGEIPKEIVSLSQLTDLYLNVNNLSGEIPLHIGNLTNLQG</sequence>
<dbReference type="Pfam" id="PF00560">
    <property type="entry name" value="LRR_1"/>
    <property type="match status" value="2"/>
</dbReference>
<evidence type="ECO:0000256" key="2">
    <source>
        <dbReference type="ARBA" id="ARBA00022614"/>
    </source>
</evidence>
<name>A0A7J9GGA7_9ROSI</name>
<dbReference type="InterPro" id="IPR013210">
    <property type="entry name" value="LRR_N_plant-typ"/>
</dbReference>
<keyword evidence="2" id="KW-0433">Leucine-rich repeat</keyword>
<dbReference type="AlphaFoldDB" id="A0A7J9GGA7"/>
<keyword evidence="3 7" id="KW-0732">Signal</keyword>
<feature type="chain" id="PRO_5029558152" description="Leucine-rich repeat-containing N-terminal plant-type domain-containing protein" evidence="7">
    <location>
        <begin position="18"/>
        <end position="139"/>
    </location>
</feature>
<keyword evidence="5" id="KW-0675">Receptor</keyword>
<dbReference type="FunFam" id="3.80.10.10:FF:000431">
    <property type="entry name" value="Leucine-rich repeat receptor-like protein kinase"/>
    <property type="match status" value="1"/>
</dbReference>
<dbReference type="InterPro" id="IPR051848">
    <property type="entry name" value="PGIP"/>
</dbReference>
<evidence type="ECO:0000256" key="3">
    <source>
        <dbReference type="ARBA" id="ARBA00022729"/>
    </source>
</evidence>
<gene>
    <name evidence="9" type="ORF">Gohar_007160</name>
</gene>